<dbReference type="PANTHER" id="PTHR11119">
    <property type="entry name" value="XANTHINE-URACIL / VITAMIN C PERMEASE FAMILY MEMBER"/>
    <property type="match status" value="1"/>
</dbReference>
<dbReference type="Pfam" id="PF00860">
    <property type="entry name" value="Xan_ur_permease"/>
    <property type="match status" value="1"/>
</dbReference>
<sequence length="305" mass="34131">MCIPLLPLLFQSTTSFTSWKEIIDFHLQPPWPYNSSSFAAIPLTIVAAAYCILFSYVASAGLGFLQFFNLNSNQSMVIVSFSLFIGQCVPQYFNEYLALSRHGTVTGSSSFNNIVQVIFSSPATVEIMLCKIDKSGCLSGKSVDNEVESLESPLADSILNKNAELLLFEEHLDTNLVGGIYDLYSIYSFPGKVRRNNSEGSRSQMGSSFTHLPMLQLIFYGFVVGRDGRSFVFLSLVHKWTARGFCVKNGFALIRPPDYHAAQAGAARKVLILDWFEDFIEVLNWRNSCVLNYQQQMISKLSKPK</sequence>
<feature type="transmembrane region" description="Helical" evidence="6">
    <location>
        <begin position="39"/>
        <end position="64"/>
    </location>
</feature>
<comment type="subcellular location">
    <subcellularLocation>
        <location evidence="1">Membrane</location>
        <topology evidence="1">Multi-pass membrane protein</topology>
    </subcellularLocation>
</comment>
<evidence type="ECO:0000256" key="2">
    <source>
        <dbReference type="ARBA" id="ARBA00008821"/>
    </source>
</evidence>
<evidence type="ECO:0000313" key="7">
    <source>
        <dbReference type="EMBL" id="CAI8600087.1"/>
    </source>
</evidence>
<protein>
    <submittedName>
        <fullName evidence="7">Uncharacterized protein</fullName>
    </submittedName>
</protein>
<dbReference type="Proteomes" id="UP001157006">
    <property type="component" value="Chromosome 2"/>
</dbReference>
<evidence type="ECO:0000256" key="3">
    <source>
        <dbReference type="ARBA" id="ARBA00022692"/>
    </source>
</evidence>
<organism evidence="7 8">
    <name type="scientific">Vicia faba</name>
    <name type="common">Broad bean</name>
    <name type="synonym">Faba vulgaris</name>
    <dbReference type="NCBI Taxonomy" id="3906"/>
    <lineage>
        <taxon>Eukaryota</taxon>
        <taxon>Viridiplantae</taxon>
        <taxon>Streptophyta</taxon>
        <taxon>Embryophyta</taxon>
        <taxon>Tracheophyta</taxon>
        <taxon>Spermatophyta</taxon>
        <taxon>Magnoliopsida</taxon>
        <taxon>eudicotyledons</taxon>
        <taxon>Gunneridae</taxon>
        <taxon>Pentapetalae</taxon>
        <taxon>rosids</taxon>
        <taxon>fabids</taxon>
        <taxon>Fabales</taxon>
        <taxon>Fabaceae</taxon>
        <taxon>Papilionoideae</taxon>
        <taxon>50 kb inversion clade</taxon>
        <taxon>NPAAA clade</taxon>
        <taxon>Hologalegina</taxon>
        <taxon>IRL clade</taxon>
        <taxon>Fabeae</taxon>
        <taxon>Vicia</taxon>
    </lineage>
</organism>
<gene>
    <name evidence="7" type="ORF">VFH_II205720</name>
</gene>
<keyword evidence="5 6" id="KW-0472">Membrane</keyword>
<comment type="similarity">
    <text evidence="2">Belongs to the nucleobase:cation symporter-2 (NCS2) (TC 2.A.40) family.</text>
</comment>
<dbReference type="EMBL" id="OX451737">
    <property type="protein sequence ID" value="CAI8600087.1"/>
    <property type="molecule type" value="Genomic_DNA"/>
</dbReference>
<evidence type="ECO:0000256" key="6">
    <source>
        <dbReference type="SAM" id="Phobius"/>
    </source>
</evidence>
<evidence type="ECO:0000256" key="1">
    <source>
        <dbReference type="ARBA" id="ARBA00004141"/>
    </source>
</evidence>
<evidence type="ECO:0000313" key="8">
    <source>
        <dbReference type="Proteomes" id="UP001157006"/>
    </source>
</evidence>
<dbReference type="InterPro" id="IPR006043">
    <property type="entry name" value="NCS2"/>
</dbReference>
<dbReference type="GO" id="GO:0022857">
    <property type="term" value="F:transmembrane transporter activity"/>
    <property type="evidence" value="ECO:0007669"/>
    <property type="project" value="InterPro"/>
</dbReference>
<dbReference type="GO" id="GO:0016020">
    <property type="term" value="C:membrane"/>
    <property type="evidence" value="ECO:0007669"/>
    <property type="project" value="UniProtKB-SubCell"/>
</dbReference>
<proteinExistence type="inferred from homology"/>
<name>A0AAV0ZT02_VICFA</name>
<accession>A0AAV0ZT02</accession>
<dbReference type="AlphaFoldDB" id="A0AAV0ZT02"/>
<reference evidence="7 8" key="1">
    <citation type="submission" date="2023-01" db="EMBL/GenBank/DDBJ databases">
        <authorList>
            <person name="Kreplak J."/>
        </authorList>
    </citation>
    <scope>NUCLEOTIDE SEQUENCE [LARGE SCALE GENOMIC DNA]</scope>
</reference>
<evidence type="ECO:0000256" key="5">
    <source>
        <dbReference type="ARBA" id="ARBA00023136"/>
    </source>
</evidence>
<keyword evidence="3 6" id="KW-0812">Transmembrane</keyword>
<keyword evidence="8" id="KW-1185">Reference proteome</keyword>
<evidence type="ECO:0000256" key="4">
    <source>
        <dbReference type="ARBA" id="ARBA00022989"/>
    </source>
</evidence>
<keyword evidence="4 6" id="KW-1133">Transmembrane helix</keyword>